<protein>
    <recommendedName>
        <fullName evidence="3">Lipoprotein</fullName>
    </recommendedName>
</protein>
<name>A0A372NZ92_9SPHI</name>
<accession>A0A372NZ92</accession>
<dbReference type="PROSITE" id="PS51257">
    <property type="entry name" value="PROKAR_LIPOPROTEIN"/>
    <property type="match status" value="1"/>
</dbReference>
<gene>
    <name evidence="1" type="ORF">D0C36_07855</name>
</gene>
<comment type="caution">
    <text evidence="1">The sequence shown here is derived from an EMBL/GenBank/DDBJ whole genome shotgun (WGS) entry which is preliminary data.</text>
</comment>
<proteinExistence type="predicted"/>
<dbReference type="EMBL" id="QWDC01000001">
    <property type="protein sequence ID" value="RFZ95426.1"/>
    <property type="molecule type" value="Genomic_DNA"/>
</dbReference>
<evidence type="ECO:0008006" key="3">
    <source>
        <dbReference type="Google" id="ProtNLM"/>
    </source>
</evidence>
<evidence type="ECO:0000313" key="2">
    <source>
        <dbReference type="Proteomes" id="UP000264217"/>
    </source>
</evidence>
<dbReference type="AlphaFoldDB" id="A0A372NZ92"/>
<evidence type="ECO:0000313" key="1">
    <source>
        <dbReference type="EMBL" id="RFZ95426.1"/>
    </source>
</evidence>
<keyword evidence="2" id="KW-1185">Reference proteome</keyword>
<sequence length="155" mass="16553">MIPMQKIFKSVLAVSVITLAIACSSEEKKKPAADSVAMANSNTVPATAPAEMEADTGHLVGAWHDEAIKSDDGKDIAYEVVSKGHKVYIQAITFTGKELTLNDAPPITASASEIRKDGDKYVGVNSPTEIYKVDKTGNLLIYDGETLVAICKKIL</sequence>
<dbReference type="Proteomes" id="UP000264217">
    <property type="component" value="Unassembled WGS sequence"/>
</dbReference>
<reference evidence="1 2" key="1">
    <citation type="submission" date="2018-08" db="EMBL/GenBank/DDBJ databases">
        <title>Mucilaginibacter sp. MYSH2.</title>
        <authorList>
            <person name="Seo T."/>
        </authorList>
    </citation>
    <scope>NUCLEOTIDE SEQUENCE [LARGE SCALE GENOMIC DNA]</scope>
    <source>
        <strain evidence="1 2">MYSH2</strain>
    </source>
</reference>
<organism evidence="1 2">
    <name type="scientific">Mucilaginibacter conchicola</name>
    <dbReference type="NCBI Taxonomy" id="2303333"/>
    <lineage>
        <taxon>Bacteria</taxon>
        <taxon>Pseudomonadati</taxon>
        <taxon>Bacteroidota</taxon>
        <taxon>Sphingobacteriia</taxon>
        <taxon>Sphingobacteriales</taxon>
        <taxon>Sphingobacteriaceae</taxon>
        <taxon>Mucilaginibacter</taxon>
    </lineage>
</organism>